<keyword evidence="4" id="KW-1185">Reference proteome</keyword>
<keyword evidence="2" id="KW-0812">Transmembrane</keyword>
<dbReference type="RefSeq" id="WP_105306257.1">
    <property type="nucleotide sequence ID" value="NZ_PIPS01000001.1"/>
</dbReference>
<sequence length="127" mass="14569">MSEQRKQVYIRFNQGRYSASGGPRGPGGGPGGNWLSRILGLFLLLVFVGLAVTFGIFVLIIGAILMIPVMWKQRHAIKQFWQLRKQAKAQFEESKRQYQQQQQRAKDAQDPDVIDGEYEEVDKDSRR</sequence>
<evidence type="ECO:0000313" key="4">
    <source>
        <dbReference type="Proteomes" id="UP000286680"/>
    </source>
</evidence>
<feature type="compositionally biased region" description="Acidic residues" evidence="1">
    <location>
        <begin position="110"/>
        <end position="127"/>
    </location>
</feature>
<proteinExistence type="predicted"/>
<evidence type="ECO:0000313" key="3">
    <source>
        <dbReference type="EMBL" id="RUO44605.1"/>
    </source>
</evidence>
<protein>
    <submittedName>
        <fullName evidence="3">Uncharacterized protein</fullName>
    </submittedName>
</protein>
<accession>A0AA94EF14</accession>
<keyword evidence="2" id="KW-1133">Transmembrane helix</keyword>
<dbReference type="AlphaFoldDB" id="A0AA94EF14"/>
<evidence type="ECO:0000256" key="1">
    <source>
        <dbReference type="SAM" id="MobiDB-lite"/>
    </source>
</evidence>
<evidence type="ECO:0000256" key="2">
    <source>
        <dbReference type="SAM" id="Phobius"/>
    </source>
</evidence>
<reference evidence="4" key="1">
    <citation type="journal article" date="2018" name="Front. Microbiol.">
        <title>Genome-Based Analysis Reveals the Taxonomy and Diversity of the Family Idiomarinaceae.</title>
        <authorList>
            <person name="Liu Y."/>
            <person name="Lai Q."/>
            <person name="Shao Z."/>
        </authorList>
    </citation>
    <scope>NUCLEOTIDE SEQUENCE [LARGE SCALE GENOMIC DNA]</scope>
    <source>
        <strain evidence="4">SN-14</strain>
    </source>
</reference>
<feature type="region of interest" description="Disordered" evidence="1">
    <location>
        <begin position="94"/>
        <end position="127"/>
    </location>
</feature>
<name>A0AA94EF14_9GAMM</name>
<gene>
    <name evidence="3" type="ORF">CWE23_00780</name>
</gene>
<keyword evidence="2" id="KW-0472">Membrane</keyword>
<dbReference type="Proteomes" id="UP000286680">
    <property type="component" value="Unassembled WGS sequence"/>
</dbReference>
<comment type="caution">
    <text evidence="3">The sequence shown here is derived from an EMBL/GenBank/DDBJ whole genome shotgun (WGS) entry which is preliminary data.</text>
</comment>
<organism evidence="3 4">
    <name type="scientific">Idiomarina aquatica</name>
    <dbReference type="NCBI Taxonomy" id="1327752"/>
    <lineage>
        <taxon>Bacteria</taxon>
        <taxon>Pseudomonadati</taxon>
        <taxon>Pseudomonadota</taxon>
        <taxon>Gammaproteobacteria</taxon>
        <taxon>Alteromonadales</taxon>
        <taxon>Idiomarinaceae</taxon>
        <taxon>Idiomarina</taxon>
    </lineage>
</organism>
<feature type="transmembrane region" description="Helical" evidence="2">
    <location>
        <begin position="38"/>
        <end position="71"/>
    </location>
</feature>
<dbReference type="EMBL" id="PIPS01000001">
    <property type="protein sequence ID" value="RUO44605.1"/>
    <property type="molecule type" value="Genomic_DNA"/>
</dbReference>